<name>A0A2P2MFV9_RHIMU</name>
<sequence length="48" mass="5390">MMEAENIGASDAYNLIDICLVDHSIAKTFLALHFFNALPKYSQFVIIT</sequence>
<evidence type="ECO:0000313" key="1">
    <source>
        <dbReference type="EMBL" id="MBX29093.1"/>
    </source>
</evidence>
<dbReference type="AlphaFoldDB" id="A0A2P2MFV9"/>
<organism evidence="1">
    <name type="scientific">Rhizophora mucronata</name>
    <name type="common">Asiatic mangrove</name>
    <dbReference type="NCBI Taxonomy" id="61149"/>
    <lineage>
        <taxon>Eukaryota</taxon>
        <taxon>Viridiplantae</taxon>
        <taxon>Streptophyta</taxon>
        <taxon>Embryophyta</taxon>
        <taxon>Tracheophyta</taxon>
        <taxon>Spermatophyta</taxon>
        <taxon>Magnoliopsida</taxon>
        <taxon>eudicotyledons</taxon>
        <taxon>Gunneridae</taxon>
        <taxon>Pentapetalae</taxon>
        <taxon>rosids</taxon>
        <taxon>fabids</taxon>
        <taxon>Malpighiales</taxon>
        <taxon>Rhizophoraceae</taxon>
        <taxon>Rhizophora</taxon>
    </lineage>
</organism>
<accession>A0A2P2MFV9</accession>
<protein>
    <submittedName>
        <fullName evidence="1">Uncharacterized protein</fullName>
    </submittedName>
</protein>
<proteinExistence type="predicted"/>
<dbReference type="EMBL" id="GGEC01048609">
    <property type="protein sequence ID" value="MBX29093.1"/>
    <property type="molecule type" value="Transcribed_RNA"/>
</dbReference>
<reference evidence="1" key="1">
    <citation type="submission" date="2018-02" db="EMBL/GenBank/DDBJ databases">
        <title>Rhizophora mucronata_Transcriptome.</title>
        <authorList>
            <person name="Meera S.P."/>
            <person name="Sreeshan A."/>
            <person name="Augustine A."/>
        </authorList>
    </citation>
    <scope>NUCLEOTIDE SEQUENCE</scope>
    <source>
        <tissue evidence="1">Leaf</tissue>
    </source>
</reference>